<comment type="caution">
    <text evidence="3">The sequence shown here is derived from an EMBL/GenBank/DDBJ whole genome shotgun (WGS) entry which is preliminary data.</text>
</comment>
<dbReference type="Gene3D" id="3.40.50.150">
    <property type="entry name" value="Vaccinia Virus protein VP39"/>
    <property type="match status" value="1"/>
</dbReference>
<protein>
    <submittedName>
        <fullName evidence="3">THUMP domain-containing protein 3</fullName>
    </submittedName>
</protein>
<dbReference type="GO" id="GO:0016423">
    <property type="term" value="F:tRNA (guanine) methyltransferase activity"/>
    <property type="evidence" value="ECO:0007669"/>
    <property type="project" value="TreeGrafter"/>
</dbReference>
<dbReference type="InterPro" id="IPR029063">
    <property type="entry name" value="SAM-dependent_MTases_sf"/>
</dbReference>
<organism evidence="3 4">
    <name type="scientific">Seminavis robusta</name>
    <dbReference type="NCBI Taxonomy" id="568900"/>
    <lineage>
        <taxon>Eukaryota</taxon>
        <taxon>Sar</taxon>
        <taxon>Stramenopiles</taxon>
        <taxon>Ochrophyta</taxon>
        <taxon>Bacillariophyta</taxon>
        <taxon>Bacillariophyceae</taxon>
        <taxon>Bacillariophycidae</taxon>
        <taxon>Naviculales</taxon>
        <taxon>Naviculaceae</taxon>
        <taxon>Seminavis</taxon>
    </lineage>
</organism>
<gene>
    <name evidence="3" type="ORF">SEMRO_625_G177680.1</name>
</gene>
<feature type="compositionally biased region" description="Basic and acidic residues" evidence="1">
    <location>
        <begin position="510"/>
        <end position="522"/>
    </location>
</feature>
<name>A0A9N8E531_9STRA</name>
<reference evidence="3" key="1">
    <citation type="submission" date="2020-06" db="EMBL/GenBank/DDBJ databases">
        <authorList>
            <consortium name="Plant Systems Biology data submission"/>
        </authorList>
    </citation>
    <scope>NUCLEOTIDE SEQUENCE</scope>
    <source>
        <strain evidence="3">D6</strain>
    </source>
</reference>
<dbReference type="Proteomes" id="UP001153069">
    <property type="component" value="Unassembled WGS sequence"/>
</dbReference>
<keyword evidence="4" id="KW-1185">Reference proteome</keyword>
<evidence type="ECO:0000259" key="2">
    <source>
        <dbReference type="Pfam" id="PF01170"/>
    </source>
</evidence>
<evidence type="ECO:0000256" key="1">
    <source>
        <dbReference type="SAM" id="MobiDB-lite"/>
    </source>
</evidence>
<dbReference type="GO" id="GO:0043527">
    <property type="term" value="C:tRNA methyltransferase complex"/>
    <property type="evidence" value="ECO:0007669"/>
    <property type="project" value="UniProtKB-ARBA"/>
</dbReference>
<evidence type="ECO:0000313" key="4">
    <source>
        <dbReference type="Proteomes" id="UP001153069"/>
    </source>
</evidence>
<dbReference type="GO" id="GO:0030488">
    <property type="term" value="P:tRNA methylation"/>
    <property type="evidence" value="ECO:0007669"/>
    <property type="project" value="TreeGrafter"/>
</dbReference>
<dbReference type="SUPFAM" id="SSF53335">
    <property type="entry name" value="S-adenosyl-L-methionine-dependent methyltransferases"/>
    <property type="match status" value="1"/>
</dbReference>
<proteinExistence type="predicted"/>
<sequence>MAQVPASSESHTTLDRYLALIPRGLEHAARENLLEVLSDFSLRLKVVGEVVSDNDNIAHISNVLQRKKDKNKDIIMESCFGGFAVGSIHENKNNWSVGYIQQSKPTWSCSGVIHGVVWLQIETNAPAHLIANRVRCLGPIIALVNIWEPIDMPASQSLEQAVASVKALVDSDSQQEGDYSQAFLAARTLWFRHVQAAWNLPEEDLKALDNKLKGTAAMKYRLSCIRSDSEKYQYTRQQLLAQTAGIVVPKVQGEPWTVDLTKYDLEVVVLAHPKALAVGIALRPYQHLGVKSFATGAIPPDVTAPLEPGDVVLDPCAGVGTIPMEVLFQEQDAIAVGGDIALTGLGGVAAEYSTRAHALRRERYPSHSARYADQMAWDATCLPLRDATVDVLVSDLPFGVQCLSKAKLDSVLPLMFSEFARVLRPRTGRLVLLCGNCVPIVRVLHQLNTGKDSMSSAATAEDIISMPCDSVFPVNIGGLMAWVVIVKRDNGPPRELPNYKDRVRKVAGKRERIERCKANDKSTKKRGVHQS</sequence>
<feature type="region of interest" description="Disordered" evidence="1">
    <location>
        <begin position="510"/>
        <end position="531"/>
    </location>
</feature>
<dbReference type="PANTHER" id="PTHR14911:SF13">
    <property type="entry name" value="TRNA (GUANINE(6)-N2)-METHYLTRANSFERASE THUMP3"/>
    <property type="match status" value="1"/>
</dbReference>
<accession>A0A9N8E531</accession>
<dbReference type="AlphaFoldDB" id="A0A9N8E531"/>
<dbReference type="InterPro" id="IPR000241">
    <property type="entry name" value="RlmKL-like_Mtase"/>
</dbReference>
<dbReference type="PANTHER" id="PTHR14911">
    <property type="entry name" value="THUMP DOMAIN-CONTAINING"/>
    <property type="match status" value="1"/>
</dbReference>
<dbReference type="OrthoDB" id="47730at2759"/>
<dbReference type="Pfam" id="PF01170">
    <property type="entry name" value="UPF0020"/>
    <property type="match status" value="1"/>
</dbReference>
<evidence type="ECO:0000313" key="3">
    <source>
        <dbReference type="EMBL" id="CAB9514005.1"/>
    </source>
</evidence>
<feature type="domain" description="Ribosomal RNA large subunit methyltransferase K/L-like methyltransferase" evidence="2">
    <location>
        <begin position="306"/>
        <end position="434"/>
    </location>
</feature>
<dbReference type="EMBL" id="CAICTM010000624">
    <property type="protein sequence ID" value="CAB9514005.1"/>
    <property type="molecule type" value="Genomic_DNA"/>
</dbReference>